<dbReference type="Gene3D" id="3.60.130.10">
    <property type="entry name" value="Clavaminate synthase-like"/>
    <property type="match status" value="1"/>
</dbReference>
<dbReference type="KEGG" id="sgu:SGLAU_07120"/>
<dbReference type="Proteomes" id="UP000029482">
    <property type="component" value="Chromosome"/>
</dbReference>
<dbReference type="Pfam" id="PF02668">
    <property type="entry name" value="TauD"/>
    <property type="match status" value="1"/>
</dbReference>
<dbReference type="InterPro" id="IPR014503">
    <property type="entry name" value="Clavaminate_syn-like"/>
</dbReference>
<evidence type="ECO:0000259" key="6">
    <source>
        <dbReference type="Pfam" id="PF02668"/>
    </source>
</evidence>
<evidence type="ECO:0000256" key="1">
    <source>
        <dbReference type="ARBA" id="ARBA00008425"/>
    </source>
</evidence>
<keyword evidence="8" id="KW-1185">Reference proteome</keyword>
<dbReference type="AlphaFoldDB" id="A0A089X8N0"/>
<proteinExistence type="inferred from homology"/>
<dbReference type="HOGENOM" id="CLU_044078_0_0_11"/>
<evidence type="ECO:0000313" key="7">
    <source>
        <dbReference type="EMBL" id="AIR97439.1"/>
    </source>
</evidence>
<feature type="binding site" evidence="5">
    <location>
        <position position="289"/>
    </location>
    <ligand>
        <name>Fe cation</name>
        <dbReference type="ChEBI" id="CHEBI:24875"/>
    </ligand>
</feature>
<dbReference type="GO" id="GO:0005506">
    <property type="term" value="F:iron ion binding"/>
    <property type="evidence" value="ECO:0007669"/>
    <property type="project" value="InterPro"/>
</dbReference>
<dbReference type="InterPro" id="IPR042098">
    <property type="entry name" value="TauD-like_sf"/>
</dbReference>
<name>A0A089X8N0_STRGA</name>
<dbReference type="PIRSF" id="PIRSF019543">
    <property type="entry name" value="Clavaminate_syn"/>
    <property type="match status" value="1"/>
</dbReference>
<keyword evidence="3" id="KW-0560">Oxidoreductase</keyword>
<sequence length="330" mass="35842">MTFADLTLPDGVRDDLAARLAALPDPAPDVDAALTHCLKAFAAALPAGLLQRLLDFGRHNDAPGLMRVRNLPRDAELPPTPADGGPSTAKRTFVAESVLLGLTGLLGEPIGVLTEKDGRLVHDVVPVREGERAQTNQGSAVFLNFHSDITYDAIGRYDLANPDFLVLNCLRGAPDDDAVTYYADARDLCRRLPGPVVDTLRSPLFRLNAPGSYTRGVAGDAEVLSDPVPILSGAERFPEIAVSANGVRALTRGAEAALQALKEACRATADAVRLQPGHALLINNRKGVHARSTFRAGYDGRDRWLQRTYIRRSLWTVRYRATPEDRRVHY</sequence>
<dbReference type="STRING" id="1907.SGLAU_07120"/>
<dbReference type="eggNOG" id="COG2175">
    <property type="taxonomic scope" value="Bacteria"/>
</dbReference>
<reference evidence="8" key="1">
    <citation type="journal article" date="2015" name="J. Biotechnol.">
        <title>Complete genome sequence of the actinobacterium Streptomyces glaucescens GLA.O (DSM 40922) consisting of a linear chromosome and one linear plasmid.</title>
        <authorList>
            <person name="Ortseifen V."/>
            <person name="Winkler A."/>
            <person name="Albersmeier A."/>
            <person name="Wendler S."/>
            <person name="Puhler A."/>
            <person name="Kalinowski J."/>
            <person name="Ruckert C."/>
        </authorList>
    </citation>
    <scope>NUCLEOTIDE SEQUENCE [LARGE SCALE GENOMIC DNA]</scope>
    <source>
        <strain evidence="8">DSM 40922 / GLA O</strain>
    </source>
</reference>
<keyword evidence="2 5" id="KW-0479">Metal-binding</keyword>
<dbReference type="EMBL" id="CP009438">
    <property type="protein sequence ID" value="AIR97439.1"/>
    <property type="molecule type" value="Genomic_DNA"/>
</dbReference>
<gene>
    <name evidence="7" type="ORF">SGLAU_07120</name>
</gene>
<evidence type="ECO:0000313" key="8">
    <source>
        <dbReference type="Proteomes" id="UP000029482"/>
    </source>
</evidence>
<keyword evidence="4 5" id="KW-0408">Iron</keyword>
<dbReference type="GO" id="GO:0016491">
    <property type="term" value="F:oxidoreductase activity"/>
    <property type="evidence" value="ECO:0007669"/>
    <property type="project" value="UniProtKB-KW"/>
</dbReference>
<feature type="domain" description="TauD/TfdA-like" evidence="6">
    <location>
        <begin position="105"/>
        <end position="309"/>
    </location>
</feature>
<evidence type="ECO:0000256" key="3">
    <source>
        <dbReference type="ARBA" id="ARBA00023002"/>
    </source>
</evidence>
<dbReference type="SUPFAM" id="SSF51197">
    <property type="entry name" value="Clavaminate synthase-like"/>
    <property type="match status" value="1"/>
</dbReference>
<dbReference type="RefSeq" id="WP_043499321.1">
    <property type="nucleotide sequence ID" value="NZ_CP009438.1"/>
</dbReference>
<evidence type="ECO:0000256" key="5">
    <source>
        <dbReference type="PIRSR" id="PIRSR019543-2"/>
    </source>
</evidence>
<protein>
    <submittedName>
        <fullName evidence="7">Putative oxygenase</fullName>
    </submittedName>
</protein>
<dbReference type="InterPro" id="IPR003819">
    <property type="entry name" value="TauD/TfdA-like"/>
</dbReference>
<evidence type="ECO:0000256" key="4">
    <source>
        <dbReference type="ARBA" id="ARBA00023004"/>
    </source>
</evidence>
<organism evidence="7 8">
    <name type="scientific">Streptomyces glaucescens</name>
    <dbReference type="NCBI Taxonomy" id="1907"/>
    <lineage>
        <taxon>Bacteria</taxon>
        <taxon>Bacillati</taxon>
        <taxon>Actinomycetota</taxon>
        <taxon>Actinomycetes</taxon>
        <taxon>Kitasatosporales</taxon>
        <taxon>Streptomycetaceae</taxon>
        <taxon>Streptomyces</taxon>
    </lineage>
</organism>
<evidence type="ECO:0000256" key="2">
    <source>
        <dbReference type="ARBA" id="ARBA00022723"/>
    </source>
</evidence>
<accession>A0A089X8N0</accession>
<dbReference type="OrthoDB" id="3872700at2"/>
<comment type="similarity">
    <text evidence="1">Belongs to the clavaminate synthase family.</text>
</comment>